<dbReference type="Proteomes" id="UP000694414">
    <property type="component" value="Unplaced"/>
</dbReference>
<evidence type="ECO:0000313" key="2">
    <source>
        <dbReference type="Ensembl" id="ENSPSMP00000022331.1"/>
    </source>
</evidence>
<reference evidence="2" key="2">
    <citation type="submission" date="2025-09" db="UniProtKB">
        <authorList>
            <consortium name="Ensembl"/>
        </authorList>
    </citation>
    <scope>IDENTIFICATION</scope>
</reference>
<proteinExistence type="predicted"/>
<evidence type="ECO:0000313" key="3">
    <source>
        <dbReference type="Proteomes" id="UP000694414"/>
    </source>
</evidence>
<sequence length="59" mass="6234">HRLASRAGGRATAAMAAAGSPGPWAWSPAWAFSAYRPFEPQAWGLSPSWRLTGFSGMKG</sequence>
<dbReference type="Ensembl" id="ENSPSMT00000025922.1">
    <property type="protein sequence ID" value="ENSPSMP00000022331.1"/>
    <property type="gene ID" value="ENSPSMG00000015787.1"/>
</dbReference>
<reference evidence="2" key="1">
    <citation type="submission" date="2025-08" db="UniProtKB">
        <authorList>
            <consortium name="Ensembl"/>
        </authorList>
    </citation>
    <scope>IDENTIFICATION</scope>
</reference>
<accession>A0A8C8ZTH6</accession>
<dbReference type="GeneTree" id="ENSGT00950000185111"/>
<keyword evidence="3" id="KW-1185">Reference proteome</keyword>
<evidence type="ECO:0000256" key="1">
    <source>
        <dbReference type="SAM" id="MobiDB-lite"/>
    </source>
</evidence>
<protein>
    <submittedName>
        <fullName evidence="2">Uncharacterized protein</fullName>
    </submittedName>
</protein>
<feature type="region of interest" description="Disordered" evidence="1">
    <location>
        <begin position="1"/>
        <end position="21"/>
    </location>
</feature>
<organism evidence="2 3">
    <name type="scientific">Prolemur simus</name>
    <name type="common">Greater bamboo lemur</name>
    <name type="synonym">Hapalemur simus</name>
    <dbReference type="NCBI Taxonomy" id="1328070"/>
    <lineage>
        <taxon>Eukaryota</taxon>
        <taxon>Metazoa</taxon>
        <taxon>Chordata</taxon>
        <taxon>Craniata</taxon>
        <taxon>Vertebrata</taxon>
        <taxon>Euteleostomi</taxon>
        <taxon>Mammalia</taxon>
        <taxon>Eutheria</taxon>
        <taxon>Euarchontoglires</taxon>
        <taxon>Primates</taxon>
        <taxon>Strepsirrhini</taxon>
        <taxon>Lemuriformes</taxon>
        <taxon>Lemuridae</taxon>
        <taxon>Prolemur</taxon>
    </lineage>
</organism>
<dbReference type="AlphaFoldDB" id="A0A8C8ZTH6"/>
<name>A0A8C8ZTH6_PROSS</name>